<dbReference type="PROSITE" id="PS51186">
    <property type="entry name" value="GNAT"/>
    <property type="match status" value="1"/>
</dbReference>
<gene>
    <name evidence="5" type="ORF">E1269_21895</name>
</gene>
<evidence type="ECO:0000256" key="3">
    <source>
        <dbReference type="SAM" id="MobiDB-lite"/>
    </source>
</evidence>
<protein>
    <submittedName>
        <fullName evidence="5">N-acetyltransferase</fullName>
    </submittedName>
</protein>
<feature type="region of interest" description="Disordered" evidence="3">
    <location>
        <begin position="1"/>
        <end position="31"/>
    </location>
</feature>
<keyword evidence="2" id="KW-0012">Acyltransferase</keyword>
<dbReference type="InterPro" id="IPR050832">
    <property type="entry name" value="Bact_Acetyltransf"/>
</dbReference>
<organism evidence="5 6">
    <name type="scientific">Jiangella asiatica</name>
    <dbReference type="NCBI Taxonomy" id="2530372"/>
    <lineage>
        <taxon>Bacteria</taxon>
        <taxon>Bacillati</taxon>
        <taxon>Actinomycetota</taxon>
        <taxon>Actinomycetes</taxon>
        <taxon>Jiangellales</taxon>
        <taxon>Jiangellaceae</taxon>
        <taxon>Jiangella</taxon>
    </lineage>
</organism>
<evidence type="ECO:0000256" key="2">
    <source>
        <dbReference type="ARBA" id="ARBA00023315"/>
    </source>
</evidence>
<dbReference type="Pfam" id="PF13508">
    <property type="entry name" value="Acetyltransf_7"/>
    <property type="match status" value="1"/>
</dbReference>
<dbReference type="OrthoDB" id="4119890at2"/>
<evidence type="ECO:0000313" key="5">
    <source>
        <dbReference type="EMBL" id="TDE02445.1"/>
    </source>
</evidence>
<feature type="compositionally biased region" description="Basic and acidic residues" evidence="3">
    <location>
        <begin position="7"/>
        <end position="20"/>
    </location>
</feature>
<evidence type="ECO:0000256" key="1">
    <source>
        <dbReference type="ARBA" id="ARBA00022679"/>
    </source>
</evidence>
<dbReference type="CDD" id="cd04301">
    <property type="entry name" value="NAT_SF"/>
    <property type="match status" value="1"/>
</dbReference>
<dbReference type="GO" id="GO:0016747">
    <property type="term" value="F:acyltransferase activity, transferring groups other than amino-acyl groups"/>
    <property type="evidence" value="ECO:0007669"/>
    <property type="project" value="InterPro"/>
</dbReference>
<dbReference type="PANTHER" id="PTHR43877">
    <property type="entry name" value="AMINOALKYLPHOSPHONATE N-ACETYLTRANSFERASE-RELATED-RELATED"/>
    <property type="match status" value="1"/>
</dbReference>
<dbReference type="EMBL" id="SMKZ01000036">
    <property type="protein sequence ID" value="TDE02445.1"/>
    <property type="molecule type" value="Genomic_DNA"/>
</dbReference>
<evidence type="ECO:0000313" key="6">
    <source>
        <dbReference type="Proteomes" id="UP000294739"/>
    </source>
</evidence>
<dbReference type="InterPro" id="IPR000182">
    <property type="entry name" value="GNAT_dom"/>
</dbReference>
<accession>A0A4R5CX10</accession>
<proteinExistence type="predicted"/>
<feature type="domain" description="N-acetyltransferase" evidence="4">
    <location>
        <begin position="54"/>
        <end position="218"/>
    </location>
</feature>
<keyword evidence="6" id="KW-1185">Reference proteome</keyword>
<dbReference type="InParanoid" id="A0A4R5CX10"/>
<evidence type="ECO:0000259" key="4">
    <source>
        <dbReference type="PROSITE" id="PS51186"/>
    </source>
</evidence>
<comment type="caution">
    <text evidence="5">The sequence shown here is derived from an EMBL/GenBank/DDBJ whole genome shotgun (WGS) entry which is preliminary data.</text>
</comment>
<dbReference type="Proteomes" id="UP000294739">
    <property type="component" value="Unassembled WGS sequence"/>
</dbReference>
<dbReference type="SUPFAM" id="SSF55729">
    <property type="entry name" value="Acyl-CoA N-acyltransferases (Nat)"/>
    <property type="match status" value="2"/>
</dbReference>
<dbReference type="AlphaFoldDB" id="A0A4R5CX10"/>
<reference evidence="5 6" key="1">
    <citation type="submission" date="2019-03" db="EMBL/GenBank/DDBJ databases">
        <title>Draft genome sequences of novel Actinobacteria.</title>
        <authorList>
            <person name="Sahin N."/>
            <person name="Ay H."/>
            <person name="Saygin H."/>
        </authorList>
    </citation>
    <scope>NUCLEOTIDE SEQUENCE [LARGE SCALE GENOMIC DNA]</scope>
    <source>
        <strain evidence="5 6">5K138</strain>
    </source>
</reference>
<sequence>MITFSVREPRRTARRQERVGNRPVGAGVKSCRHGAGRPENLLRTRVATEDARPVEIRPINAQDDAFAGWYDVYVAAWDADYPDGPRWLEHELKVIYEGSDQHDALLWLAEDDGKAVGAALLGLPLRDNLSLGEPEVYVRPEHRRRGIGTALLRELESAAESAGRTSLLTYLEGPVDTTESTGTAFAEKNGFTRRITEIARVQRPPFDLEGIAAAEEAARPHATDYRIATWRDAVPAEYLDEYARLQARMSTDPPLGELEYEVEVWDEARVRTGEARRERMRRSSWNAAAFAADGTMAGLTIIGLSADSDETGFQDTTIVDPAHRGHRLGLLVKAANLREVLADRPGIKSIWTWNADSNGHMIAINETLGYRVAGWSAGYQRTL</sequence>
<dbReference type="InterPro" id="IPR016181">
    <property type="entry name" value="Acyl_CoA_acyltransferase"/>
</dbReference>
<keyword evidence="1 5" id="KW-0808">Transferase</keyword>
<name>A0A4R5CX10_9ACTN</name>
<dbReference type="Gene3D" id="3.40.630.30">
    <property type="match status" value="1"/>
</dbReference>